<dbReference type="InterPro" id="IPR036162">
    <property type="entry name" value="Resolvase-like_N_sf"/>
</dbReference>
<dbReference type="FunFam" id="3.40.50.1390:FF:000001">
    <property type="entry name" value="DNA recombinase"/>
    <property type="match status" value="1"/>
</dbReference>
<dbReference type="EMBL" id="FMAC01000026">
    <property type="protein sequence ID" value="SCB40690.1"/>
    <property type="molecule type" value="Genomic_DNA"/>
</dbReference>
<keyword evidence="10" id="KW-1185">Reference proteome</keyword>
<evidence type="ECO:0000256" key="4">
    <source>
        <dbReference type="ARBA" id="ARBA00023125"/>
    </source>
</evidence>
<dbReference type="PROSITE" id="PS00398">
    <property type="entry name" value="RECOMBINASES_2"/>
    <property type="match status" value="1"/>
</dbReference>
<keyword evidence="3" id="KW-0230">DNA invertase</keyword>
<evidence type="ECO:0000259" key="8">
    <source>
        <dbReference type="PROSITE" id="PS51736"/>
    </source>
</evidence>
<dbReference type="RefSeq" id="WP_075857207.1">
    <property type="nucleotide sequence ID" value="NZ_FMAC01000026.1"/>
</dbReference>
<name>A0A1C3WL48_9HYPH</name>
<dbReference type="Gene3D" id="3.40.50.1390">
    <property type="entry name" value="Resolvase, N-terminal catalytic domain"/>
    <property type="match status" value="1"/>
</dbReference>
<evidence type="ECO:0000256" key="3">
    <source>
        <dbReference type="ARBA" id="ARBA00023100"/>
    </source>
</evidence>
<gene>
    <name evidence="9" type="ORF">GA0061100_12623</name>
</gene>
<dbReference type="PANTHER" id="PTHR30461:SF2">
    <property type="entry name" value="SERINE RECOMBINASE PINE-RELATED"/>
    <property type="match status" value="1"/>
</dbReference>
<evidence type="ECO:0000256" key="2">
    <source>
        <dbReference type="ARBA" id="ARBA00022908"/>
    </source>
</evidence>
<keyword evidence="5" id="KW-0233">DNA recombination</keyword>
<dbReference type="STRING" id="52131.GA0061100_12623"/>
<dbReference type="Pfam" id="PF00239">
    <property type="entry name" value="Resolvase"/>
    <property type="match status" value="1"/>
</dbReference>
<evidence type="ECO:0000313" key="10">
    <source>
        <dbReference type="Proteomes" id="UP000186228"/>
    </source>
</evidence>
<dbReference type="InterPro" id="IPR006119">
    <property type="entry name" value="Resolv_N"/>
</dbReference>
<keyword evidence="2" id="KW-0229">DNA integration</keyword>
<dbReference type="GO" id="GO:0015074">
    <property type="term" value="P:DNA integration"/>
    <property type="evidence" value="ECO:0007669"/>
    <property type="project" value="UniProtKB-KW"/>
</dbReference>
<dbReference type="CDD" id="cd03768">
    <property type="entry name" value="SR_ResInv"/>
    <property type="match status" value="1"/>
</dbReference>
<dbReference type="SMART" id="SM00857">
    <property type="entry name" value="Resolvase"/>
    <property type="match status" value="1"/>
</dbReference>
<dbReference type="Proteomes" id="UP000186228">
    <property type="component" value="Unassembled WGS sequence"/>
</dbReference>
<dbReference type="PROSITE" id="PS00397">
    <property type="entry name" value="RECOMBINASES_1"/>
    <property type="match status" value="1"/>
</dbReference>
<evidence type="ECO:0000256" key="1">
    <source>
        <dbReference type="ARBA" id="ARBA00009913"/>
    </source>
</evidence>
<dbReference type="GO" id="GO:0003677">
    <property type="term" value="F:DNA binding"/>
    <property type="evidence" value="ECO:0007669"/>
    <property type="project" value="UniProtKB-KW"/>
</dbReference>
<proteinExistence type="inferred from homology"/>
<dbReference type="InterPro" id="IPR050639">
    <property type="entry name" value="SSR_resolvase"/>
</dbReference>
<dbReference type="GO" id="GO:0000150">
    <property type="term" value="F:DNA strand exchange activity"/>
    <property type="evidence" value="ECO:0007669"/>
    <property type="project" value="UniProtKB-KW"/>
</dbReference>
<protein>
    <submittedName>
        <fullName evidence="9">Site-specific DNA recombinase</fullName>
    </submittedName>
</protein>
<dbReference type="InterPro" id="IPR006118">
    <property type="entry name" value="Recombinase_CS"/>
</dbReference>
<evidence type="ECO:0000256" key="5">
    <source>
        <dbReference type="ARBA" id="ARBA00023172"/>
    </source>
</evidence>
<accession>A0A1C3WL48</accession>
<comment type="similarity">
    <text evidence="1">Belongs to the site-specific recombinase resolvase family.</text>
</comment>
<dbReference type="SUPFAM" id="SSF53041">
    <property type="entry name" value="Resolvase-like"/>
    <property type="match status" value="1"/>
</dbReference>
<organism evidence="9 10">
    <name type="scientific">Rhizobium hainanense</name>
    <dbReference type="NCBI Taxonomy" id="52131"/>
    <lineage>
        <taxon>Bacteria</taxon>
        <taxon>Pseudomonadati</taxon>
        <taxon>Pseudomonadota</taxon>
        <taxon>Alphaproteobacteria</taxon>
        <taxon>Hyphomicrobiales</taxon>
        <taxon>Rhizobiaceae</taxon>
        <taxon>Rhizobium/Agrobacterium group</taxon>
        <taxon>Rhizobium</taxon>
    </lineage>
</organism>
<dbReference type="AlphaFoldDB" id="A0A1C3WL48"/>
<keyword evidence="4" id="KW-0238">DNA-binding</keyword>
<dbReference type="PANTHER" id="PTHR30461">
    <property type="entry name" value="DNA-INVERTASE FROM LAMBDOID PROPHAGE"/>
    <property type="match status" value="1"/>
</dbReference>
<dbReference type="PROSITE" id="PS51736">
    <property type="entry name" value="RECOMBINASES_3"/>
    <property type="match status" value="1"/>
</dbReference>
<evidence type="ECO:0000313" key="9">
    <source>
        <dbReference type="EMBL" id="SCB40690.1"/>
    </source>
</evidence>
<evidence type="ECO:0000256" key="6">
    <source>
        <dbReference type="PIRSR" id="PIRSR606118-50"/>
    </source>
</evidence>
<reference evidence="10" key="1">
    <citation type="submission" date="2016-08" db="EMBL/GenBank/DDBJ databases">
        <authorList>
            <person name="Varghese N."/>
            <person name="Submissions Spin"/>
        </authorList>
    </citation>
    <scope>NUCLEOTIDE SEQUENCE [LARGE SCALE GENOMIC DNA]</scope>
    <source>
        <strain evidence="10">CCBAU 57015</strain>
    </source>
</reference>
<feature type="domain" description="Resolvase/invertase-type recombinase catalytic" evidence="8">
    <location>
        <begin position="15"/>
        <end position="148"/>
    </location>
</feature>
<dbReference type="OrthoDB" id="9800103at2"/>
<sequence length="305" mass="34198">MPQVATASSPPPPQRLIGYARVSTDDQLNDAQVDELRAAGCHRIHQEHGSGISRARPVLTKLLKDLTAGDVLVVVRLDRLARSVSHLLQVIEDLEGRGVHFRSLRDPIDTSTPQGMFSLQVLGAVAQLERALIAERTKAGMKAAKARGRLAGNPGLRERRPEAIKAVSQAREKLYLDELISSAQTWLPTVRQLRPQHSWDNVVRVLNRRGHDWTVERLRRAVHRMVREKLAEPELLARSPRRAPEDHLMKLVAAITIADPTLSLRDIATQLDQMGERPARGGRKWQPSSVRALLDEAHRFGLIRY</sequence>
<feature type="active site" description="O-(5'-phospho-DNA)-serine intermediate" evidence="6 7">
    <location>
        <position position="23"/>
    </location>
</feature>
<evidence type="ECO:0000256" key="7">
    <source>
        <dbReference type="PROSITE-ProRule" id="PRU10137"/>
    </source>
</evidence>